<feature type="compositionally biased region" description="Polar residues" evidence="1">
    <location>
        <begin position="35"/>
        <end position="44"/>
    </location>
</feature>
<comment type="caution">
    <text evidence="2">The sequence shown here is derived from an EMBL/GenBank/DDBJ whole genome shotgun (WGS) entry which is preliminary data.</text>
</comment>
<reference evidence="2" key="1">
    <citation type="submission" date="2021-07" db="EMBL/GenBank/DDBJ databases">
        <title>New genus and species of the family Alcaligenaceae.</title>
        <authorList>
            <person name="Hahn M.W."/>
        </authorList>
    </citation>
    <scope>NUCLEOTIDE SEQUENCE</scope>
    <source>
        <strain evidence="2">LF4-65</strain>
    </source>
</reference>
<keyword evidence="3" id="KW-1185">Reference proteome</keyword>
<dbReference type="RefSeq" id="WP_259659841.1">
    <property type="nucleotide sequence ID" value="NZ_JAHXRI010000004.1"/>
</dbReference>
<accession>A0A953T451</accession>
<gene>
    <name evidence="2" type="ORF">KZZ10_02050</name>
</gene>
<organism evidence="2 3">
    <name type="scientific">Zwartia hollandica</name>
    <dbReference type="NCBI Taxonomy" id="324606"/>
    <lineage>
        <taxon>Bacteria</taxon>
        <taxon>Pseudomonadati</taxon>
        <taxon>Pseudomonadota</taxon>
        <taxon>Betaproteobacteria</taxon>
        <taxon>Burkholderiales</taxon>
        <taxon>Alcaligenaceae</taxon>
        <taxon>Zwartia</taxon>
    </lineage>
</organism>
<feature type="region of interest" description="Disordered" evidence="1">
    <location>
        <begin position="35"/>
        <end position="72"/>
    </location>
</feature>
<proteinExistence type="predicted"/>
<evidence type="ECO:0000256" key="1">
    <source>
        <dbReference type="SAM" id="MobiDB-lite"/>
    </source>
</evidence>
<name>A0A953T451_9BURK</name>
<protein>
    <submittedName>
        <fullName evidence="2">Uncharacterized protein</fullName>
    </submittedName>
</protein>
<feature type="compositionally biased region" description="Low complexity" evidence="1">
    <location>
        <begin position="45"/>
        <end position="72"/>
    </location>
</feature>
<dbReference type="EMBL" id="JAHXRI010000004">
    <property type="protein sequence ID" value="MBZ1349417.1"/>
    <property type="molecule type" value="Genomic_DNA"/>
</dbReference>
<dbReference type="AlphaFoldDB" id="A0A953T451"/>
<evidence type="ECO:0000313" key="3">
    <source>
        <dbReference type="Proteomes" id="UP000739565"/>
    </source>
</evidence>
<sequence length="126" mass="13249">MNSAILATKSSNSTVFGYTRSYQPTSLGYNIVYRSQRSTPSDPTNPGGDSTSSSLSNETTSTGTLTPTDPLIPPVVVIPKQKVANPADDECTLINTFESLPSPGKASYLPAKSNLSCRATTSTDVL</sequence>
<evidence type="ECO:0000313" key="2">
    <source>
        <dbReference type="EMBL" id="MBZ1349417.1"/>
    </source>
</evidence>
<dbReference type="Proteomes" id="UP000739565">
    <property type="component" value="Unassembled WGS sequence"/>
</dbReference>